<keyword evidence="1" id="KW-0004">4Fe-4S</keyword>
<protein>
    <recommendedName>
        <fullName evidence="1">DNA polymerase epsilon catalytic subunit</fullName>
        <ecNumber evidence="1">2.7.7.7</ecNumber>
    </recommendedName>
</protein>
<dbReference type="InterPro" id="IPR013697">
    <property type="entry name" value="DNA_pol_e_suA_C"/>
</dbReference>
<dbReference type="GO" id="GO:0003887">
    <property type="term" value="F:DNA-directed DNA polymerase activity"/>
    <property type="evidence" value="ECO:0007669"/>
    <property type="project" value="UniProtKB-KW"/>
</dbReference>
<gene>
    <name evidence="3" type="ORF">niasHT_000026</name>
</gene>
<feature type="domain" description="DNA polymerase epsilon catalytic subunit A C-terminal" evidence="2">
    <location>
        <begin position="28"/>
        <end position="108"/>
    </location>
</feature>
<reference evidence="3 4" key="1">
    <citation type="submission" date="2024-10" db="EMBL/GenBank/DDBJ databases">
        <authorList>
            <person name="Kim D."/>
        </authorList>
    </citation>
    <scope>NUCLEOTIDE SEQUENCE [LARGE SCALE GENOMIC DNA]</scope>
    <source>
        <strain evidence="3">BH-2024</strain>
    </source>
</reference>
<dbReference type="EMBL" id="JBICBT010000084">
    <property type="protein sequence ID" value="KAL3123869.1"/>
    <property type="molecule type" value="Genomic_DNA"/>
</dbReference>
<dbReference type="GO" id="GO:0003677">
    <property type="term" value="F:DNA binding"/>
    <property type="evidence" value="ECO:0007669"/>
    <property type="project" value="UniProtKB-KW"/>
</dbReference>
<keyword evidence="1" id="KW-0548">Nucleotidyltransferase</keyword>
<evidence type="ECO:0000313" key="4">
    <source>
        <dbReference type="Proteomes" id="UP001620626"/>
    </source>
</evidence>
<keyword evidence="1" id="KW-0408">Iron</keyword>
<comment type="function">
    <text evidence="1">DNA polymerase II participates in chromosomal DNA replication.</text>
</comment>
<comment type="caution">
    <text evidence="3">The sequence shown here is derived from an EMBL/GenBank/DDBJ whole genome shotgun (WGS) entry which is preliminary data.</text>
</comment>
<dbReference type="GO" id="GO:0006260">
    <property type="term" value="P:DNA replication"/>
    <property type="evidence" value="ECO:0007669"/>
    <property type="project" value="UniProtKB-KW"/>
</dbReference>
<dbReference type="EC" id="2.7.7.7" evidence="1"/>
<keyword evidence="1" id="KW-0238">DNA-binding</keyword>
<comment type="cofactor">
    <cofactor evidence="1">
        <name>[4Fe-4S] cluster</name>
        <dbReference type="ChEBI" id="CHEBI:49883"/>
    </cofactor>
</comment>
<evidence type="ECO:0000313" key="3">
    <source>
        <dbReference type="EMBL" id="KAL3123869.1"/>
    </source>
</evidence>
<dbReference type="PANTHER" id="PTHR10670">
    <property type="entry name" value="DNA POLYMERASE EPSILON CATALYTIC SUBUNIT A"/>
    <property type="match status" value="1"/>
</dbReference>
<dbReference type="Proteomes" id="UP001620626">
    <property type="component" value="Unassembled WGS sequence"/>
</dbReference>
<dbReference type="AlphaFoldDB" id="A0ABD2M8N8"/>
<proteinExistence type="inferred from homology"/>
<evidence type="ECO:0000259" key="2">
    <source>
        <dbReference type="Pfam" id="PF08490"/>
    </source>
</evidence>
<name>A0ABD2M8N8_9BILA</name>
<accession>A0ABD2M8N8</accession>
<evidence type="ECO:0000256" key="1">
    <source>
        <dbReference type="RuleBase" id="RU365029"/>
    </source>
</evidence>
<keyword evidence="1" id="KW-0411">Iron-sulfur</keyword>
<keyword evidence="1" id="KW-0239">DNA-directed DNA polymerase</keyword>
<keyword evidence="4" id="KW-1185">Reference proteome</keyword>
<keyword evidence="1" id="KW-0235">DNA replication</keyword>
<keyword evidence="1" id="KW-0479">Metal-binding</keyword>
<comment type="catalytic activity">
    <reaction evidence="1">
        <text>DNA(n) + a 2'-deoxyribonucleoside 5'-triphosphate = DNA(n+1) + diphosphate</text>
        <dbReference type="Rhea" id="RHEA:22508"/>
        <dbReference type="Rhea" id="RHEA-COMP:17339"/>
        <dbReference type="Rhea" id="RHEA-COMP:17340"/>
        <dbReference type="ChEBI" id="CHEBI:33019"/>
        <dbReference type="ChEBI" id="CHEBI:61560"/>
        <dbReference type="ChEBI" id="CHEBI:173112"/>
        <dbReference type="EC" id="2.7.7.7"/>
    </reaction>
</comment>
<comment type="subcellular location">
    <subcellularLocation>
        <location evidence="1">Nucleus</location>
    </subcellularLocation>
</comment>
<dbReference type="Pfam" id="PF08490">
    <property type="entry name" value="DUF1744"/>
    <property type="match status" value="1"/>
</dbReference>
<keyword evidence="1" id="KW-0539">Nucleus</keyword>
<sequence>MIDPLKFNGKFYKFDSEFAHTLPIAFAQVFHRLVKDIHHHSNVFADQLVVNMHRWISDPSSLLFHPSLRATLITLMRKLCLLLVAEMQKLGATVIHCSFTRIVFSTNRSVGRFGDQQHQ</sequence>
<comment type="similarity">
    <text evidence="1">Belongs to the DNA polymerase type-B family.</text>
</comment>
<keyword evidence="1" id="KW-0863">Zinc-finger</keyword>
<dbReference type="GO" id="GO:0008270">
    <property type="term" value="F:zinc ion binding"/>
    <property type="evidence" value="ECO:0007669"/>
    <property type="project" value="UniProtKB-KW"/>
</dbReference>
<dbReference type="GO" id="GO:0051539">
    <property type="term" value="F:4 iron, 4 sulfur cluster binding"/>
    <property type="evidence" value="ECO:0007669"/>
    <property type="project" value="UniProtKB-KW"/>
</dbReference>
<dbReference type="InterPro" id="IPR029703">
    <property type="entry name" value="POL2"/>
</dbReference>
<dbReference type="PANTHER" id="PTHR10670:SF0">
    <property type="entry name" value="DNA POLYMERASE EPSILON CATALYTIC SUBUNIT A"/>
    <property type="match status" value="1"/>
</dbReference>
<organism evidence="3 4">
    <name type="scientific">Heterodera trifolii</name>
    <dbReference type="NCBI Taxonomy" id="157864"/>
    <lineage>
        <taxon>Eukaryota</taxon>
        <taxon>Metazoa</taxon>
        <taxon>Ecdysozoa</taxon>
        <taxon>Nematoda</taxon>
        <taxon>Chromadorea</taxon>
        <taxon>Rhabditida</taxon>
        <taxon>Tylenchina</taxon>
        <taxon>Tylenchomorpha</taxon>
        <taxon>Tylenchoidea</taxon>
        <taxon>Heteroderidae</taxon>
        <taxon>Heteroderinae</taxon>
        <taxon>Heterodera</taxon>
    </lineage>
</organism>
<keyword evidence="1" id="KW-0808">Transferase</keyword>
<keyword evidence="1" id="KW-0862">Zinc</keyword>
<dbReference type="GO" id="GO:0005634">
    <property type="term" value="C:nucleus"/>
    <property type="evidence" value="ECO:0007669"/>
    <property type="project" value="UniProtKB-SubCell"/>
</dbReference>